<dbReference type="PANTHER" id="PTHR12560">
    <property type="entry name" value="LONGEVITY ASSURANCE FACTOR 1 LAG1"/>
    <property type="match status" value="1"/>
</dbReference>
<feature type="transmembrane region" description="Helical" evidence="8">
    <location>
        <begin position="179"/>
        <end position="203"/>
    </location>
</feature>
<proteinExistence type="inferred from homology"/>
<accession>A0AAN6S227</accession>
<dbReference type="PROSITE" id="PS50922">
    <property type="entry name" value="TLC"/>
    <property type="match status" value="1"/>
</dbReference>
<dbReference type="AlphaFoldDB" id="A0AAN6S227"/>
<feature type="domain" description="TLC" evidence="9">
    <location>
        <begin position="170"/>
        <end position="412"/>
    </location>
</feature>
<organism evidence="10 11">
    <name type="scientific">Diplogelasinospora grovesii</name>
    <dbReference type="NCBI Taxonomy" id="303347"/>
    <lineage>
        <taxon>Eukaryota</taxon>
        <taxon>Fungi</taxon>
        <taxon>Dikarya</taxon>
        <taxon>Ascomycota</taxon>
        <taxon>Pezizomycotina</taxon>
        <taxon>Sordariomycetes</taxon>
        <taxon>Sordariomycetidae</taxon>
        <taxon>Sordariales</taxon>
        <taxon>Diplogelasinosporaceae</taxon>
        <taxon>Diplogelasinospora</taxon>
    </lineage>
</organism>
<dbReference type="GO" id="GO:0050291">
    <property type="term" value="F:sphingosine N-acyltransferase activity"/>
    <property type="evidence" value="ECO:0007669"/>
    <property type="project" value="InterPro"/>
</dbReference>
<feature type="transmembrane region" description="Helical" evidence="8">
    <location>
        <begin position="383"/>
        <end position="404"/>
    </location>
</feature>
<feature type="compositionally biased region" description="Low complexity" evidence="7">
    <location>
        <begin position="21"/>
        <end position="36"/>
    </location>
</feature>
<reference evidence="11" key="1">
    <citation type="journal article" date="2023" name="Mol. Phylogenet. Evol.">
        <title>Genome-scale phylogeny and comparative genomics of the fungal order Sordariales.</title>
        <authorList>
            <person name="Hensen N."/>
            <person name="Bonometti L."/>
            <person name="Westerberg I."/>
            <person name="Brannstrom I.O."/>
            <person name="Guillou S."/>
            <person name="Cros-Aarteil S."/>
            <person name="Calhoun S."/>
            <person name="Haridas S."/>
            <person name="Kuo A."/>
            <person name="Mondo S."/>
            <person name="Pangilinan J."/>
            <person name="Riley R."/>
            <person name="LaButti K."/>
            <person name="Andreopoulos B."/>
            <person name="Lipzen A."/>
            <person name="Chen C."/>
            <person name="Yan M."/>
            <person name="Daum C."/>
            <person name="Ng V."/>
            <person name="Clum A."/>
            <person name="Steindorff A."/>
            <person name="Ohm R.A."/>
            <person name="Martin F."/>
            <person name="Silar P."/>
            <person name="Natvig D.O."/>
            <person name="Lalanne C."/>
            <person name="Gautier V."/>
            <person name="Ament-Velasquez S.L."/>
            <person name="Kruys A."/>
            <person name="Hutchinson M.I."/>
            <person name="Powell A.J."/>
            <person name="Barry K."/>
            <person name="Miller A.N."/>
            <person name="Grigoriev I.V."/>
            <person name="Debuchy R."/>
            <person name="Gladieux P."/>
            <person name="Hiltunen Thoren M."/>
            <person name="Johannesson H."/>
        </authorList>
    </citation>
    <scope>NUCLEOTIDE SEQUENCE [LARGE SCALE GENOMIC DNA]</scope>
    <source>
        <strain evidence="11">CBS 340.73</strain>
    </source>
</reference>
<evidence type="ECO:0000256" key="6">
    <source>
        <dbReference type="PROSITE-ProRule" id="PRU00205"/>
    </source>
</evidence>
<dbReference type="GO" id="GO:0046513">
    <property type="term" value="P:ceramide biosynthetic process"/>
    <property type="evidence" value="ECO:0007669"/>
    <property type="project" value="InterPro"/>
</dbReference>
<evidence type="ECO:0000256" key="1">
    <source>
        <dbReference type="ARBA" id="ARBA00004141"/>
    </source>
</evidence>
<dbReference type="Proteomes" id="UP001303473">
    <property type="component" value="Unassembled WGS sequence"/>
</dbReference>
<keyword evidence="5 6" id="KW-0472">Membrane</keyword>
<protein>
    <submittedName>
        <fullName evidence="10">TLC domain-containing protein</fullName>
    </submittedName>
</protein>
<dbReference type="InterPro" id="IPR016439">
    <property type="entry name" value="Lag1/Lac1-like"/>
</dbReference>
<dbReference type="InterPro" id="IPR006634">
    <property type="entry name" value="TLC-dom"/>
</dbReference>
<comment type="similarity">
    <text evidence="2">Belongs to the sphingosine N-acyltransferase family.</text>
</comment>
<evidence type="ECO:0000256" key="5">
    <source>
        <dbReference type="ARBA" id="ARBA00023136"/>
    </source>
</evidence>
<dbReference type="EMBL" id="MU853850">
    <property type="protein sequence ID" value="KAK3937610.1"/>
    <property type="molecule type" value="Genomic_DNA"/>
</dbReference>
<feature type="transmembrane region" description="Helical" evidence="8">
    <location>
        <begin position="223"/>
        <end position="241"/>
    </location>
</feature>
<gene>
    <name evidence="10" type="ORF">QBC46DRAFT_267149</name>
</gene>
<feature type="compositionally biased region" description="Polar residues" evidence="7">
    <location>
        <begin position="1"/>
        <end position="12"/>
    </location>
</feature>
<evidence type="ECO:0000313" key="10">
    <source>
        <dbReference type="EMBL" id="KAK3937610.1"/>
    </source>
</evidence>
<dbReference type="PIRSF" id="PIRSF005225">
    <property type="entry name" value="LAG1_LAC1"/>
    <property type="match status" value="1"/>
</dbReference>
<evidence type="ECO:0000256" key="4">
    <source>
        <dbReference type="ARBA" id="ARBA00022989"/>
    </source>
</evidence>
<keyword evidence="3 6" id="KW-0812">Transmembrane</keyword>
<name>A0AAN6S227_9PEZI</name>
<feature type="transmembrane region" description="Helical" evidence="8">
    <location>
        <begin position="137"/>
        <end position="158"/>
    </location>
</feature>
<dbReference type="SMART" id="SM00724">
    <property type="entry name" value="TLC"/>
    <property type="match status" value="1"/>
</dbReference>
<evidence type="ECO:0000313" key="11">
    <source>
        <dbReference type="Proteomes" id="UP001303473"/>
    </source>
</evidence>
<keyword evidence="4 8" id="KW-1133">Transmembrane helix</keyword>
<evidence type="ECO:0000256" key="2">
    <source>
        <dbReference type="ARBA" id="ARBA00009808"/>
    </source>
</evidence>
<comment type="subcellular location">
    <subcellularLocation>
        <location evidence="1">Membrane</location>
        <topology evidence="1">Multi-pass membrane protein</topology>
    </subcellularLocation>
</comment>
<feature type="region of interest" description="Disordered" evidence="7">
    <location>
        <begin position="1"/>
        <end position="52"/>
    </location>
</feature>
<feature type="transmembrane region" description="Helical" evidence="8">
    <location>
        <begin position="297"/>
        <end position="317"/>
    </location>
</feature>
<keyword evidence="11" id="KW-1185">Reference proteome</keyword>
<sequence>MSDSPPQTQHNGTEPAEQNGAKPPSAALAPAPAPVRRAVKRAHSSKKDTMNGPLYMQASNNVVLVRRLKRKGDSALKQLTRWLVENQIGLSLNLLALLFLAHGCVPRAREHTIKFFTLSYYNPKSGKYGLGWDDGHLILACVVLFTGLRAAAMEYLLAPFAKAQGIAKRKDLTRFSEQAWLLIYCSVFWTLGMYIYCNSPYYMNLHELWTAWPDREVSGVMKGYMLAQLAFWLQQILVINIEERRKDHWQMFTHHIITISLIYASYRYHHTRIGNLILVLMDVVDLFLPLAKCLKYLGYTTLCDCMFGVFMVSWFIARHVLYGAVCYSVWAHSPVILPSGCFMGSNDKLSGPFDPPSNKGSLYLLEPLWNSEGLVCYNERVKWAFLSMLLFLQGLTLMWFVLIIRVAMKVLKGGAAEDSRSDDEADELEDEREFVYEEAQPLEEEVGVEDIDLKNWERRTGVRKQAAATTGVSIPGHSDRKELLGRIGCEKQVD</sequence>
<dbReference type="PANTHER" id="PTHR12560:SF0">
    <property type="entry name" value="LD18904P"/>
    <property type="match status" value="1"/>
</dbReference>
<evidence type="ECO:0000256" key="8">
    <source>
        <dbReference type="SAM" id="Phobius"/>
    </source>
</evidence>
<comment type="caution">
    <text evidence="10">The sequence shown here is derived from an EMBL/GenBank/DDBJ whole genome shotgun (WGS) entry which is preliminary data.</text>
</comment>
<evidence type="ECO:0000256" key="7">
    <source>
        <dbReference type="SAM" id="MobiDB-lite"/>
    </source>
</evidence>
<evidence type="ECO:0000259" key="9">
    <source>
        <dbReference type="PROSITE" id="PS50922"/>
    </source>
</evidence>
<dbReference type="GO" id="GO:0016020">
    <property type="term" value="C:membrane"/>
    <property type="evidence" value="ECO:0007669"/>
    <property type="project" value="UniProtKB-SubCell"/>
</dbReference>
<dbReference type="Pfam" id="PF03798">
    <property type="entry name" value="TRAM_LAG1_CLN8"/>
    <property type="match status" value="1"/>
</dbReference>
<evidence type="ECO:0000256" key="3">
    <source>
        <dbReference type="ARBA" id="ARBA00022692"/>
    </source>
</evidence>